<dbReference type="Pfam" id="PF00096">
    <property type="entry name" value="zf-C2H2"/>
    <property type="match status" value="5"/>
</dbReference>
<feature type="compositionally biased region" description="Polar residues" evidence="9">
    <location>
        <begin position="172"/>
        <end position="187"/>
    </location>
</feature>
<keyword evidence="7" id="KW-0539">Nucleus</keyword>
<dbReference type="InterPro" id="IPR013087">
    <property type="entry name" value="Znf_C2H2_type"/>
</dbReference>
<reference evidence="11" key="1">
    <citation type="submission" date="2025-08" db="UniProtKB">
        <authorList>
            <consortium name="Ensembl"/>
        </authorList>
    </citation>
    <scope>IDENTIFICATION</scope>
</reference>
<dbReference type="GO" id="GO:0005634">
    <property type="term" value="C:nucleus"/>
    <property type="evidence" value="ECO:0007669"/>
    <property type="project" value="UniProtKB-SubCell"/>
</dbReference>
<evidence type="ECO:0000256" key="7">
    <source>
        <dbReference type="ARBA" id="ARBA00023242"/>
    </source>
</evidence>
<dbReference type="GO" id="GO:0008270">
    <property type="term" value="F:zinc ion binding"/>
    <property type="evidence" value="ECO:0007669"/>
    <property type="project" value="UniProtKB-KW"/>
</dbReference>
<dbReference type="KEGG" id="nfu:107395163"/>
<feature type="compositionally biased region" description="Polar residues" evidence="9">
    <location>
        <begin position="103"/>
        <end position="117"/>
    </location>
</feature>
<dbReference type="OMA" id="MEMSTKG"/>
<evidence type="ECO:0000256" key="8">
    <source>
        <dbReference type="PROSITE-ProRule" id="PRU00042"/>
    </source>
</evidence>
<dbReference type="FunFam" id="3.30.160.60:FF:002343">
    <property type="entry name" value="Zinc finger protein 33A"/>
    <property type="match status" value="1"/>
</dbReference>
<keyword evidence="3" id="KW-0479">Metal-binding</keyword>
<feature type="domain" description="C2H2-type" evidence="10">
    <location>
        <begin position="303"/>
        <end position="330"/>
    </location>
</feature>
<dbReference type="GO" id="GO:0000981">
    <property type="term" value="F:DNA-binding transcription factor activity, RNA polymerase II-specific"/>
    <property type="evidence" value="ECO:0007669"/>
    <property type="project" value="TreeGrafter"/>
</dbReference>
<sequence length="439" mass="50490">MDTEIQQMVLVKEEAHEEQSAGEDQQDPEHLHIKEEQEELWTSLEGEQLHLKEETDAARFPVTVVTIKSEDDEEKPLISQLHQQQLEDRDVPACSSAGGGAGTSRNPDLNPHEQTLGPSEAEVSGDDEEDDDMSVGSELSHAGSETGDDDWNERRSSESDERPQHDVWQKENILTDQLSNQETTSSLDQREPEPPLIKEEQQEICIHQHKGQLILKQENVSFMVTSPSEETDGCEPEPNRNQPLCQSSTEAENQVQDGCRNENSEPNSNEELRQNKRRRQTKDHRDSQKLKRQKRAHRDERLFSCLFCGKSFTRKYVLTDHMRNHTGEKPFICESCGKCFTNSSNLTKHMRIHTGEKPFRCGTCYKHFSQNSNLRTHMKTHTGEKSFRCKCCGKCFSQSNDLTRHMRTHTGEKPYPCKTCGKCFSRSNHLTRHMKIHHR</sequence>
<dbReference type="FunFam" id="3.30.160.60:FF:000417">
    <property type="entry name" value="Zinc finger protein"/>
    <property type="match status" value="1"/>
</dbReference>
<keyword evidence="6" id="KW-0862">Zinc</keyword>
<feature type="domain" description="C2H2-type" evidence="10">
    <location>
        <begin position="387"/>
        <end position="414"/>
    </location>
</feature>
<dbReference type="FunFam" id="3.30.160.60:FF:000912">
    <property type="entry name" value="Zinc finger protein 660"/>
    <property type="match status" value="1"/>
</dbReference>
<comment type="similarity">
    <text evidence="2">Belongs to the krueppel C2H2-type zinc-finger protein family.</text>
</comment>
<dbReference type="Proteomes" id="UP000694548">
    <property type="component" value="Unassembled WGS sequence"/>
</dbReference>
<dbReference type="AlphaFoldDB" id="A0A8C6M1G6"/>
<feature type="region of interest" description="Disordered" evidence="9">
    <location>
        <begin position="68"/>
        <end position="199"/>
    </location>
</feature>
<organism evidence="11 12">
    <name type="scientific">Nothobranchius furzeri</name>
    <name type="common">Turquoise killifish</name>
    <dbReference type="NCBI Taxonomy" id="105023"/>
    <lineage>
        <taxon>Eukaryota</taxon>
        <taxon>Metazoa</taxon>
        <taxon>Chordata</taxon>
        <taxon>Craniata</taxon>
        <taxon>Vertebrata</taxon>
        <taxon>Euteleostomi</taxon>
        <taxon>Actinopterygii</taxon>
        <taxon>Neopterygii</taxon>
        <taxon>Teleostei</taxon>
        <taxon>Neoteleostei</taxon>
        <taxon>Acanthomorphata</taxon>
        <taxon>Ovalentaria</taxon>
        <taxon>Atherinomorphae</taxon>
        <taxon>Cyprinodontiformes</taxon>
        <taxon>Nothobranchiidae</taxon>
        <taxon>Nothobranchius</taxon>
    </lineage>
</organism>
<dbReference type="SUPFAM" id="SSF57667">
    <property type="entry name" value="beta-beta-alpha zinc fingers"/>
    <property type="match status" value="3"/>
</dbReference>
<feature type="compositionally biased region" description="Polar residues" evidence="9">
    <location>
        <begin position="239"/>
        <end position="256"/>
    </location>
</feature>
<evidence type="ECO:0000256" key="6">
    <source>
        <dbReference type="ARBA" id="ARBA00022833"/>
    </source>
</evidence>
<dbReference type="PANTHER" id="PTHR24394:SF44">
    <property type="entry name" value="ZINC FINGER PROTEIN 271-LIKE"/>
    <property type="match status" value="1"/>
</dbReference>
<dbReference type="SMART" id="SM00355">
    <property type="entry name" value="ZnF_C2H2"/>
    <property type="match status" value="5"/>
</dbReference>
<feature type="compositionally biased region" description="Basic and acidic residues" evidence="9">
    <location>
        <begin position="152"/>
        <end position="169"/>
    </location>
</feature>
<dbReference type="Gene3D" id="3.30.160.60">
    <property type="entry name" value="Classic Zinc Finger"/>
    <property type="match status" value="5"/>
</dbReference>
<name>A0A8C6M1G6_NOTFU</name>
<keyword evidence="5 8" id="KW-0863">Zinc-finger</keyword>
<accession>A0A8C6M1G6</accession>
<dbReference type="InterPro" id="IPR036236">
    <property type="entry name" value="Znf_C2H2_sf"/>
</dbReference>
<feature type="region of interest" description="Disordered" evidence="9">
    <location>
        <begin position="226"/>
        <end position="295"/>
    </location>
</feature>
<dbReference type="PROSITE" id="PS50157">
    <property type="entry name" value="ZINC_FINGER_C2H2_2"/>
    <property type="match status" value="5"/>
</dbReference>
<dbReference type="GeneTree" id="ENSGT01150000286959"/>
<comment type="subcellular location">
    <subcellularLocation>
        <location evidence="1">Nucleus</location>
    </subcellularLocation>
</comment>
<evidence type="ECO:0000259" key="10">
    <source>
        <dbReference type="PROSITE" id="PS50157"/>
    </source>
</evidence>
<dbReference type="Ensembl" id="ENSNFUT00015029851.1">
    <property type="protein sequence ID" value="ENSNFUP00015028572.1"/>
    <property type="gene ID" value="ENSNFUG00015013830.1"/>
</dbReference>
<feature type="domain" description="C2H2-type" evidence="10">
    <location>
        <begin position="331"/>
        <end position="358"/>
    </location>
</feature>
<dbReference type="PROSITE" id="PS00028">
    <property type="entry name" value="ZINC_FINGER_C2H2_1"/>
    <property type="match status" value="5"/>
</dbReference>
<reference evidence="11" key="2">
    <citation type="submission" date="2025-09" db="UniProtKB">
        <authorList>
            <consortium name="Ensembl"/>
        </authorList>
    </citation>
    <scope>IDENTIFICATION</scope>
</reference>
<feature type="compositionally biased region" description="Basic and acidic residues" evidence="9">
    <location>
        <begin position="188"/>
        <end position="199"/>
    </location>
</feature>
<feature type="compositionally biased region" description="Acidic residues" evidence="9">
    <location>
        <begin position="123"/>
        <end position="133"/>
    </location>
</feature>
<evidence type="ECO:0000256" key="5">
    <source>
        <dbReference type="ARBA" id="ARBA00022771"/>
    </source>
</evidence>
<dbReference type="FunFam" id="3.30.160.60:FF:001158">
    <property type="entry name" value="zinc finger protein 22"/>
    <property type="match status" value="2"/>
</dbReference>
<keyword evidence="12" id="KW-1185">Reference proteome</keyword>
<proteinExistence type="inferred from homology"/>
<evidence type="ECO:0000256" key="9">
    <source>
        <dbReference type="SAM" id="MobiDB-lite"/>
    </source>
</evidence>
<evidence type="ECO:0000313" key="11">
    <source>
        <dbReference type="Ensembl" id="ENSNFUP00015028572.1"/>
    </source>
</evidence>
<dbReference type="PANTHER" id="PTHR24394">
    <property type="entry name" value="ZINC FINGER PROTEIN"/>
    <property type="match status" value="1"/>
</dbReference>
<feature type="region of interest" description="Disordered" evidence="9">
    <location>
        <begin position="1"/>
        <end position="33"/>
    </location>
</feature>
<feature type="domain" description="C2H2-type" evidence="10">
    <location>
        <begin position="415"/>
        <end position="439"/>
    </location>
</feature>
<protein>
    <submittedName>
        <fullName evidence="11">Zinc finger protein 37-like</fullName>
    </submittedName>
</protein>
<evidence type="ECO:0000256" key="2">
    <source>
        <dbReference type="ARBA" id="ARBA00006991"/>
    </source>
</evidence>
<evidence type="ECO:0000313" key="12">
    <source>
        <dbReference type="Proteomes" id="UP000694548"/>
    </source>
</evidence>
<evidence type="ECO:0000256" key="1">
    <source>
        <dbReference type="ARBA" id="ARBA00004123"/>
    </source>
</evidence>
<feature type="domain" description="C2H2-type" evidence="10">
    <location>
        <begin position="359"/>
        <end position="386"/>
    </location>
</feature>
<evidence type="ECO:0000256" key="3">
    <source>
        <dbReference type="ARBA" id="ARBA00022723"/>
    </source>
</evidence>
<evidence type="ECO:0000256" key="4">
    <source>
        <dbReference type="ARBA" id="ARBA00022737"/>
    </source>
</evidence>
<keyword evidence="4" id="KW-0677">Repeat</keyword>